<accession>F3YXK6</accession>
<dbReference type="EMBL" id="CP003221">
    <property type="protein sequence ID" value="EGJ51783.1"/>
    <property type="molecule type" value="Genomic_DNA"/>
</dbReference>
<feature type="chain" id="PRO_5003308798" description="Right handed beta helix domain-containing protein" evidence="1">
    <location>
        <begin position="23"/>
        <end position="550"/>
    </location>
</feature>
<dbReference type="Gene3D" id="2.60.40.10">
    <property type="entry name" value="Immunoglobulins"/>
    <property type="match status" value="1"/>
</dbReference>
<dbReference type="InterPro" id="IPR059226">
    <property type="entry name" value="Choice_anch_Q_dom"/>
</dbReference>
<dbReference type="InterPro" id="IPR011050">
    <property type="entry name" value="Pectin_lyase_fold/virulence"/>
</dbReference>
<gene>
    <name evidence="2" type="ORF">Desaf_3499</name>
</gene>
<sequence length="550" mass="55529" precursor="true">MPRCFMSILLLALLLWPWPGLAATFTVTNTSDSDPGSLRAAILGATDGDVIDLTTQSGTITLTTLELSIPENLTIIGPGANNLTVSGSGVRCFNITADSVTLSGLTIAQGNAGTGNGGCILIGSLASLRLEDCSVENGRAQNGACIYSAGSLTMSRSTVHFGTAVAYGGGIASYGTLDLEGCTLNDCSAGMNGGGLYLPAGSATLTRCSIVHCVATTAGGGIGCENATMQMRDCLIRDCVADYGGGFFYNAPGGGIATLVNCTLASNVANDAGGGAHVTGTMQASFCTITGNSAVSGGDSIYFNSGTSTIKNSILAGNPIADAASDYVGDLYVNFLGYNVLSGDPKLAVGPEGFLPEPGSPALDSVTDCTNVGGTTPVLLDARGVNRPQGSACDAGAFEFQLPVADAGADRSVHKGDDVFLDGATSTPGDDGMDTWQWAQTGGLPIVTLTDEDTDCATFKAPEVDQDTLLTFKLVVTTNKSNTAEDTVAVTVIGTSNNSGSSGGGGGGGGCAVSPAAGYNPLGLDWLLLLAAMLLVRLRRPALRKPIRAN</sequence>
<evidence type="ECO:0000256" key="1">
    <source>
        <dbReference type="SAM" id="SignalP"/>
    </source>
</evidence>
<dbReference type="HOGENOM" id="CLU_494969_0_0_7"/>
<dbReference type="InterPro" id="IPR013783">
    <property type="entry name" value="Ig-like_fold"/>
</dbReference>
<dbReference type="Pfam" id="PF22352">
    <property type="entry name" value="K319L-like_PKD"/>
    <property type="match status" value="1"/>
</dbReference>
<reference evidence="2 3" key="1">
    <citation type="journal article" date="2011" name="J. Bacteriol.">
        <title>Genome sequence of the mercury-methylating and pleomorphic Desulfovibrio africanus Strain Walvis Bay.</title>
        <authorList>
            <person name="Brown S.D."/>
            <person name="Wall J.D."/>
            <person name="Kucken A.M."/>
            <person name="Gilmour C.C."/>
            <person name="Podar M."/>
            <person name="Brandt C.C."/>
            <person name="Teshima H."/>
            <person name="Detter J.C."/>
            <person name="Han C.S."/>
            <person name="Land M.L."/>
            <person name="Lucas S."/>
            <person name="Han J."/>
            <person name="Pennacchio L."/>
            <person name="Nolan M."/>
            <person name="Pitluck S."/>
            <person name="Woyke T."/>
            <person name="Goodwin L."/>
            <person name="Palumbo A.V."/>
            <person name="Elias D.A."/>
        </authorList>
    </citation>
    <scope>NUCLEOTIDE SEQUENCE [LARGE SCALE GENOMIC DNA]</scope>
    <source>
        <strain evidence="2 3">Walvis Bay</strain>
    </source>
</reference>
<dbReference type="RefSeq" id="WP_014261397.1">
    <property type="nucleotide sequence ID" value="NC_016629.1"/>
</dbReference>
<dbReference type="KEGG" id="daf:Desaf_3499"/>
<proteinExistence type="predicted"/>
<evidence type="ECO:0008006" key="4">
    <source>
        <dbReference type="Google" id="ProtNLM"/>
    </source>
</evidence>
<dbReference type="STRING" id="690850.Desaf_3499"/>
<dbReference type="eggNOG" id="COG3391">
    <property type="taxonomic scope" value="Bacteria"/>
</dbReference>
<dbReference type="InterPro" id="IPR012334">
    <property type="entry name" value="Pectin_lyas_fold"/>
</dbReference>
<dbReference type="AlphaFoldDB" id="F3YXK6"/>
<evidence type="ECO:0000313" key="3">
    <source>
        <dbReference type="Proteomes" id="UP000007844"/>
    </source>
</evidence>
<dbReference type="NCBIfam" id="NF041518">
    <property type="entry name" value="choice_anch_Q"/>
    <property type="match status" value="1"/>
</dbReference>
<dbReference type="SUPFAM" id="SSF51126">
    <property type="entry name" value="Pectin lyase-like"/>
    <property type="match status" value="1"/>
</dbReference>
<keyword evidence="3" id="KW-1185">Reference proteome</keyword>
<dbReference type="eggNOG" id="COG3210">
    <property type="taxonomic scope" value="Bacteria"/>
</dbReference>
<dbReference type="Proteomes" id="UP000007844">
    <property type="component" value="Chromosome"/>
</dbReference>
<protein>
    <recommendedName>
        <fullName evidence="4">Right handed beta helix domain-containing protein</fullName>
    </recommendedName>
</protein>
<name>F3YXK6_DESAF</name>
<organism evidence="2 3">
    <name type="scientific">Desulfocurvibacter africanus subsp. africanus str. Walvis Bay</name>
    <dbReference type="NCBI Taxonomy" id="690850"/>
    <lineage>
        <taxon>Bacteria</taxon>
        <taxon>Pseudomonadati</taxon>
        <taxon>Thermodesulfobacteriota</taxon>
        <taxon>Desulfovibrionia</taxon>
        <taxon>Desulfovibrionales</taxon>
        <taxon>Desulfovibrionaceae</taxon>
        <taxon>Desulfocurvibacter</taxon>
    </lineage>
</organism>
<dbReference type="Gene3D" id="2.160.20.10">
    <property type="entry name" value="Single-stranded right-handed beta-helix, Pectin lyase-like"/>
    <property type="match status" value="1"/>
</dbReference>
<feature type="signal peptide" evidence="1">
    <location>
        <begin position="1"/>
        <end position="22"/>
    </location>
</feature>
<keyword evidence="1" id="KW-0732">Signal</keyword>
<evidence type="ECO:0000313" key="2">
    <source>
        <dbReference type="EMBL" id="EGJ51783.1"/>
    </source>
</evidence>